<organism evidence="8 9">
    <name type="scientific">Apolygus lucorum</name>
    <name type="common">Small green plant bug</name>
    <name type="synonym">Lygocoris lucorum</name>
    <dbReference type="NCBI Taxonomy" id="248454"/>
    <lineage>
        <taxon>Eukaryota</taxon>
        <taxon>Metazoa</taxon>
        <taxon>Ecdysozoa</taxon>
        <taxon>Arthropoda</taxon>
        <taxon>Hexapoda</taxon>
        <taxon>Insecta</taxon>
        <taxon>Pterygota</taxon>
        <taxon>Neoptera</taxon>
        <taxon>Paraneoptera</taxon>
        <taxon>Hemiptera</taxon>
        <taxon>Heteroptera</taxon>
        <taxon>Panheteroptera</taxon>
        <taxon>Cimicomorpha</taxon>
        <taxon>Miridae</taxon>
        <taxon>Mirini</taxon>
        <taxon>Apolygus</taxon>
    </lineage>
</organism>
<evidence type="ECO:0000256" key="6">
    <source>
        <dbReference type="SAM" id="MobiDB-lite"/>
    </source>
</evidence>
<keyword evidence="4" id="KW-0804">Transcription</keyword>
<evidence type="ECO:0000256" key="5">
    <source>
        <dbReference type="ARBA" id="ARBA00025466"/>
    </source>
</evidence>
<proteinExistence type="predicted"/>
<feature type="region of interest" description="Disordered" evidence="6">
    <location>
        <begin position="181"/>
        <end position="214"/>
    </location>
</feature>
<dbReference type="OrthoDB" id="6769707at2759"/>
<evidence type="ECO:0000256" key="2">
    <source>
        <dbReference type="ARBA" id="ARBA00016807"/>
    </source>
</evidence>
<dbReference type="Pfam" id="PF13873">
    <property type="entry name" value="Myb_DNA-bind_5"/>
    <property type="match status" value="1"/>
</dbReference>
<gene>
    <name evidence="8" type="ORF">GE061_003602</name>
</gene>
<keyword evidence="9" id="KW-1185">Reference proteome</keyword>
<keyword evidence="3" id="KW-0805">Transcription regulation</keyword>
<feature type="domain" description="Myb/SANT-like DNA-binding" evidence="7">
    <location>
        <begin position="13"/>
        <end position="88"/>
    </location>
</feature>
<evidence type="ECO:0000259" key="7">
    <source>
        <dbReference type="Pfam" id="PF13873"/>
    </source>
</evidence>
<evidence type="ECO:0000256" key="3">
    <source>
        <dbReference type="ARBA" id="ARBA00023015"/>
    </source>
</evidence>
<evidence type="ECO:0000313" key="9">
    <source>
        <dbReference type="Proteomes" id="UP000466442"/>
    </source>
</evidence>
<evidence type="ECO:0000256" key="4">
    <source>
        <dbReference type="ARBA" id="ARBA00023163"/>
    </source>
</evidence>
<sequence length="288" mass="32724">MSETDVVCVQKKRGANFSPEERRQLIKLANEFSDIIENKKTDGVSIREKNRAWALIEEKYNATEKGPYRDAKALKMKYEGVKKELRKKENEWRVTGDGSSTSYEAAMPDEEIILRDKIALSVRGLQHEEGDDEVDDDRGINPSFLEMEVVEDKSGEIKVDWSSLQHRKFQTQKAPALRANSTFCTSSPTPIAIEPRATTSHRPEEPGNSGRRPVFRKKRIVRSSAGKLEELVTRKLAIAGIKREIALKKSRLLDIKIREAEARASEADLRLILAEKKLAAHQVRETEN</sequence>
<comment type="caution">
    <text evidence="8">The sequence shown here is derived from an EMBL/GenBank/DDBJ whole genome shotgun (WGS) entry which is preliminary data.</text>
</comment>
<comment type="subunit">
    <text evidence="1">Self-associates forming complexes of several hundred monomers.</text>
</comment>
<name>A0A8S9X6K9_APOLU</name>
<dbReference type="EMBL" id="WIXP02000011">
    <property type="protein sequence ID" value="KAF6203185.1"/>
    <property type="molecule type" value="Genomic_DNA"/>
</dbReference>
<evidence type="ECO:0000313" key="8">
    <source>
        <dbReference type="EMBL" id="KAF6203185.1"/>
    </source>
</evidence>
<dbReference type="AlphaFoldDB" id="A0A8S9X6K9"/>
<reference evidence="8" key="1">
    <citation type="journal article" date="2021" name="Mol. Ecol. Resour.">
        <title>Apolygus lucorum genome provides insights into omnivorousness and mesophyll feeding.</title>
        <authorList>
            <person name="Liu Y."/>
            <person name="Liu H."/>
            <person name="Wang H."/>
            <person name="Huang T."/>
            <person name="Liu B."/>
            <person name="Yang B."/>
            <person name="Yin L."/>
            <person name="Li B."/>
            <person name="Zhang Y."/>
            <person name="Zhang S."/>
            <person name="Jiang F."/>
            <person name="Zhang X."/>
            <person name="Ren Y."/>
            <person name="Wang B."/>
            <person name="Wang S."/>
            <person name="Lu Y."/>
            <person name="Wu K."/>
            <person name="Fan W."/>
            <person name="Wang G."/>
        </authorList>
    </citation>
    <scope>NUCLEOTIDE SEQUENCE</scope>
    <source>
        <strain evidence="8">12Hb</strain>
    </source>
</reference>
<dbReference type="InterPro" id="IPR028002">
    <property type="entry name" value="Myb_DNA-bind_5"/>
</dbReference>
<evidence type="ECO:0000256" key="1">
    <source>
        <dbReference type="ARBA" id="ARBA00011764"/>
    </source>
</evidence>
<protein>
    <recommendedName>
        <fullName evidence="2">Regulatory protein zeste</fullName>
    </recommendedName>
</protein>
<accession>A0A8S9X6K9</accession>
<comment type="function">
    <text evidence="5">Involved in transvection phenomena (= synapsis-dependent gene expression), where the synaptic pairing of chromosomes carrying genes with which zeste interacts influences the expression of these genes. Zeste binds to DNA and stimulates transcription from a nearby promoter.</text>
</comment>
<dbReference type="Proteomes" id="UP000466442">
    <property type="component" value="Unassembled WGS sequence"/>
</dbReference>